<keyword evidence="3" id="KW-0378">Hydrolase</keyword>
<sequence>MAAALALRNCHIHSRSLPRMKSMTPPPNYGAVIPGCIFRSGYPLEANQGFLETLKLKTVLTLVSAITPPAHAEWMKENGIEHIQIPILPNKEGKPSTPVVNFNSALAVILRRSSHPILIHCNQGRHRTGCVVACFRRVIGEDLIAAISEYHTYADPKARPPDEVWIRNYDATALARVAAHEHWIGSPQQPTARTLTPVASRTGAPKVRA</sequence>
<evidence type="ECO:0000313" key="6">
    <source>
        <dbReference type="Proteomes" id="UP000800092"/>
    </source>
</evidence>
<reference evidence="5" key="1">
    <citation type="journal article" date="2020" name="Stud. Mycol.">
        <title>101 Dothideomycetes genomes: a test case for predicting lifestyles and emergence of pathogens.</title>
        <authorList>
            <person name="Haridas S."/>
            <person name="Albert R."/>
            <person name="Binder M."/>
            <person name="Bloem J."/>
            <person name="Labutti K."/>
            <person name="Salamov A."/>
            <person name="Andreopoulos B."/>
            <person name="Baker S."/>
            <person name="Barry K."/>
            <person name="Bills G."/>
            <person name="Bluhm B."/>
            <person name="Cannon C."/>
            <person name="Castanera R."/>
            <person name="Culley D."/>
            <person name="Daum C."/>
            <person name="Ezra D."/>
            <person name="Gonzalez J."/>
            <person name="Henrissat B."/>
            <person name="Kuo A."/>
            <person name="Liang C."/>
            <person name="Lipzen A."/>
            <person name="Lutzoni F."/>
            <person name="Magnuson J."/>
            <person name="Mondo S."/>
            <person name="Nolan M."/>
            <person name="Ohm R."/>
            <person name="Pangilinan J."/>
            <person name="Park H.-J."/>
            <person name="Ramirez L."/>
            <person name="Alfaro M."/>
            <person name="Sun H."/>
            <person name="Tritt A."/>
            <person name="Yoshinaga Y."/>
            <person name="Zwiers L.-H."/>
            <person name="Turgeon B."/>
            <person name="Goodwin S."/>
            <person name="Spatafora J."/>
            <person name="Crous P."/>
            <person name="Grigoriev I."/>
        </authorList>
    </citation>
    <scope>NUCLEOTIDE SEQUENCE</scope>
    <source>
        <strain evidence="5">Tuck. ex Michener</strain>
    </source>
</reference>
<evidence type="ECO:0000256" key="1">
    <source>
        <dbReference type="ARBA" id="ARBA00004496"/>
    </source>
</evidence>
<dbReference type="Proteomes" id="UP000800092">
    <property type="component" value="Unassembled WGS sequence"/>
</dbReference>
<evidence type="ECO:0000256" key="3">
    <source>
        <dbReference type="ARBA" id="ARBA00022801"/>
    </source>
</evidence>
<dbReference type="Gene3D" id="3.90.190.10">
    <property type="entry name" value="Protein tyrosine phosphatase superfamily"/>
    <property type="match status" value="1"/>
</dbReference>
<name>A0A6A6GUP4_VIRVR</name>
<dbReference type="PANTHER" id="PTHR31126">
    <property type="entry name" value="TYROSINE-PROTEIN PHOSPHATASE"/>
    <property type="match status" value="1"/>
</dbReference>
<accession>A0A6A6GUP4</accession>
<evidence type="ECO:0000313" key="5">
    <source>
        <dbReference type="EMBL" id="KAF2229349.1"/>
    </source>
</evidence>
<dbReference type="EMBL" id="ML991866">
    <property type="protein sequence ID" value="KAF2229349.1"/>
    <property type="molecule type" value="Genomic_DNA"/>
</dbReference>
<dbReference type="GO" id="GO:0005737">
    <property type="term" value="C:cytoplasm"/>
    <property type="evidence" value="ECO:0007669"/>
    <property type="project" value="UniProtKB-SubCell"/>
</dbReference>
<comment type="subcellular location">
    <subcellularLocation>
        <location evidence="1">Cytoplasm</location>
    </subcellularLocation>
</comment>
<dbReference type="SUPFAM" id="SSF52799">
    <property type="entry name" value="(Phosphotyrosine protein) phosphatases II"/>
    <property type="match status" value="1"/>
</dbReference>
<dbReference type="AlphaFoldDB" id="A0A6A6GUP4"/>
<feature type="region of interest" description="Disordered" evidence="4">
    <location>
        <begin position="185"/>
        <end position="209"/>
    </location>
</feature>
<dbReference type="OrthoDB" id="6375174at2759"/>
<keyword evidence="6" id="KW-1185">Reference proteome</keyword>
<evidence type="ECO:0000256" key="4">
    <source>
        <dbReference type="SAM" id="MobiDB-lite"/>
    </source>
</evidence>
<dbReference type="InterPro" id="IPR016130">
    <property type="entry name" value="Tyr_Pase_AS"/>
</dbReference>
<dbReference type="PROSITE" id="PS00383">
    <property type="entry name" value="TYR_PHOSPHATASE_1"/>
    <property type="match status" value="1"/>
</dbReference>
<dbReference type="InterPro" id="IPR004861">
    <property type="entry name" value="Siw14-like"/>
</dbReference>
<feature type="compositionally biased region" description="Polar residues" evidence="4">
    <location>
        <begin position="186"/>
        <end position="199"/>
    </location>
</feature>
<gene>
    <name evidence="5" type="ORF">EV356DRAFT_475515</name>
</gene>
<dbReference type="GO" id="GO:0016791">
    <property type="term" value="F:phosphatase activity"/>
    <property type="evidence" value="ECO:0007669"/>
    <property type="project" value="TreeGrafter"/>
</dbReference>
<dbReference type="InterPro" id="IPR029021">
    <property type="entry name" value="Prot-tyrosine_phosphatase-like"/>
</dbReference>
<dbReference type="GO" id="GO:0052840">
    <property type="term" value="F:inositol diphosphate tetrakisphosphate diphosphatase activity"/>
    <property type="evidence" value="ECO:0007669"/>
    <property type="project" value="TreeGrafter"/>
</dbReference>
<evidence type="ECO:0008006" key="7">
    <source>
        <dbReference type="Google" id="ProtNLM"/>
    </source>
</evidence>
<organism evidence="5 6">
    <name type="scientific">Viridothelium virens</name>
    <name type="common">Speckled blister lichen</name>
    <name type="synonym">Trypethelium virens</name>
    <dbReference type="NCBI Taxonomy" id="1048519"/>
    <lineage>
        <taxon>Eukaryota</taxon>
        <taxon>Fungi</taxon>
        <taxon>Dikarya</taxon>
        <taxon>Ascomycota</taxon>
        <taxon>Pezizomycotina</taxon>
        <taxon>Dothideomycetes</taxon>
        <taxon>Dothideomycetes incertae sedis</taxon>
        <taxon>Trypetheliales</taxon>
        <taxon>Trypetheliaceae</taxon>
        <taxon>Viridothelium</taxon>
    </lineage>
</organism>
<keyword evidence="2" id="KW-0963">Cytoplasm</keyword>
<dbReference type="FunFam" id="3.90.190.10:FF:000035">
    <property type="entry name" value="Tyrosine phosphatase, putative"/>
    <property type="match status" value="1"/>
</dbReference>
<proteinExistence type="predicted"/>
<dbReference type="Pfam" id="PF03162">
    <property type="entry name" value="Y_phosphatase2"/>
    <property type="match status" value="1"/>
</dbReference>
<evidence type="ECO:0000256" key="2">
    <source>
        <dbReference type="ARBA" id="ARBA00022490"/>
    </source>
</evidence>
<dbReference type="PANTHER" id="PTHR31126:SF48">
    <property type="entry name" value="INOSITOL PHOSPHATASE SIW14"/>
    <property type="match status" value="1"/>
</dbReference>
<protein>
    <recommendedName>
        <fullName evidence="7">Protein-tyrosine phosphatase</fullName>
    </recommendedName>
</protein>